<dbReference type="Pfam" id="PF08263">
    <property type="entry name" value="LRRNT_2"/>
    <property type="match status" value="1"/>
</dbReference>
<accession>A0A061FFY4</accession>
<dbReference type="PANTHER" id="PTHR48007">
    <property type="entry name" value="LEUCINE-RICH REPEAT RECEPTOR-LIKE PROTEIN KINASE PXC1"/>
    <property type="match status" value="1"/>
</dbReference>
<keyword evidence="5" id="KW-1185">Reference proteome</keyword>
<dbReference type="Gramene" id="EOY13389">
    <property type="protein sequence ID" value="EOY13389"/>
    <property type="gene ID" value="TCM_031953"/>
</dbReference>
<evidence type="ECO:0000259" key="3">
    <source>
        <dbReference type="Pfam" id="PF08263"/>
    </source>
</evidence>
<dbReference type="InterPro" id="IPR013210">
    <property type="entry name" value="LRR_N_plant-typ"/>
</dbReference>
<keyword evidence="2" id="KW-0677">Repeat</keyword>
<evidence type="ECO:0000256" key="1">
    <source>
        <dbReference type="ARBA" id="ARBA00022614"/>
    </source>
</evidence>
<organism evidence="4 5">
    <name type="scientific">Theobroma cacao</name>
    <name type="common">Cacao</name>
    <name type="synonym">Cocoa</name>
    <dbReference type="NCBI Taxonomy" id="3641"/>
    <lineage>
        <taxon>Eukaryota</taxon>
        <taxon>Viridiplantae</taxon>
        <taxon>Streptophyta</taxon>
        <taxon>Embryophyta</taxon>
        <taxon>Tracheophyta</taxon>
        <taxon>Spermatophyta</taxon>
        <taxon>Magnoliopsida</taxon>
        <taxon>eudicotyledons</taxon>
        <taxon>Gunneridae</taxon>
        <taxon>Pentapetalae</taxon>
        <taxon>rosids</taxon>
        <taxon>malvids</taxon>
        <taxon>Malvales</taxon>
        <taxon>Malvaceae</taxon>
        <taxon>Byttnerioideae</taxon>
        <taxon>Theobroma</taxon>
    </lineage>
</organism>
<dbReference type="InterPro" id="IPR046959">
    <property type="entry name" value="PRK1-6/SRF4-like"/>
</dbReference>
<dbReference type="Proteomes" id="UP000026915">
    <property type="component" value="Chromosome 7"/>
</dbReference>
<dbReference type="EMBL" id="CM001885">
    <property type="protein sequence ID" value="EOY13389.1"/>
    <property type="molecule type" value="Genomic_DNA"/>
</dbReference>
<dbReference type="InParanoid" id="A0A061FFY4"/>
<dbReference type="AlphaFoldDB" id="A0A061FFY4"/>
<dbReference type="Gene3D" id="3.80.10.10">
    <property type="entry name" value="Ribonuclease Inhibitor"/>
    <property type="match status" value="1"/>
</dbReference>
<dbReference type="PANTHER" id="PTHR48007:SF4">
    <property type="entry name" value="LEUCINE-RICH REPEAT RECEPTOR-LIKE PROTEIN KINASE PXC1"/>
    <property type="match status" value="1"/>
</dbReference>
<sequence>MFIFLFACFRSLDASDEHTLPMQKQNQSNEVMALFVFKQKSVDADHKGFLDNWSAASSSPCSWQGVSCSPRGQVRALNLTQAGVISNLHIDDPLVLGNLKHLHLSGNSFSGNLFHNKTSYPCIIQTLDLSFKNLSEPIS</sequence>
<dbReference type="InterPro" id="IPR032675">
    <property type="entry name" value="LRR_dom_sf"/>
</dbReference>
<name>A0A061FFY4_THECC</name>
<reference evidence="4 5" key="1">
    <citation type="journal article" date="2013" name="Genome Biol.">
        <title>The genome sequence of the most widely cultivated cacao type and its use to identify candidate genes regulating pod color.</title>
        <authorList>
            <person name="Motamayor J.C."/>
            <person name="Mockaitis K."/>
            <person name="Schmutz J."/>
            <person name="Haiminen N."/>
            <person name="Iii D.L."/>
            <person name="Cornejo O."/>
            <person name="Findley S.D."/>
            <person name="Zheng P."/>
            <person name="Utro F."/>
            <person name="Royaert S."/>
            <person name="Saski C."/>
            <person name="Jenkins J."/>
            <person name="Podicheti R."/>
            <person name="Zhao M."/>
            <person name="Scheffler B.E."/>
            <person name="Stack J.C."/>
            <person name="Feltus F.A."/>
            <person name="Mustiga G.M."/>
            <person name="Amores F."/>
            <person name="Phillips W."/>
            <person name="Marelli J.P."/>
            <person name="May G.D."/>
            <person name="Shapiro H."/>
            <person name="Ma J."/>
            <person name="Bustamante C.D."/>
            <person name="Schnell R.J."/>
            <person name="Main D."/>
            <person name="Gilbert D."/>
            <person name="Parida L."/>
            <person name="Kuhn D.N."/>
        </authorList>
    </citation>
    <scope>NUCLEOTIDE SEQUENCE [LARGE SCALE GENOMIC DNA]</scope>
    <source>
        <strain evidence="5">cv. Matina 1-6</strain>
    </source>
</reference>
<gene>
    <name evidence="4" type="ORF">TCM_031953</name>
</gene>
<dbReference type="SUPFAM" id="SSF52058">
    <property type="entry name" value="L domain-like"/>
    <property type="match status" value="1"/>
</dbReference>
<evidence type="ECO:0000256" key="2">
    <source>
        <dbReference type="ARBA" id="ARBA00022737"/>
    </source>
</evidence>
<feature type="domain" description="Leucine-rich repeat-containing N-terminal plant-type" evidence="3">
    <location>
        <begin position="29"/>
        <end position="69"/>
    </location>
</feature>
<feature type="non-terminal residue" evidence="4">
    <location>
        <position position="139"/>
    </location>
</feature>
<protein>
    <recommendedName>
        <fullName evidence="3">Leucine-rich repeat-containing N-terminal plant-type domain-containing protein</fullName>
    </recommendedName>
</protein>
<evidence type="ECO:0000313" key="5">
    <source>
        <dbReference type="Proteomes" id="UP000026915"/>
    </source>
</evidence>
<evidence type="ECO:0000313" key="4">
    <source>
        <dbReference type="EMBL" id="EOY13389.1"/>
    </source>
</evidence>
<dbReference type="HOGENOM" id="CLU_1850391_0_0_1"/>
<keyword evidence="1" id="KW-0433">Leucine-rich repeat</keyword>
<dbReference type="STRING" id="3641.A0A061FFY4"/>
<proteinExistence type="predicted"/>